<sequence>MKKTQEKNYIRIECQEENITDFSSTLTKRHEEFKNDNVVIDIENFKDLHHEHLLSFLELSDRHRMEKKSFVIVNNAVDIDKIPDELMVVPTLREAEDVIEMEEIERDLED</sequence>
<keyword evidence="2" id="KW-1185">Reference proteome</keyword>
<accession>A0A918VYS2</accession>
<dbReference type="Gene3D" id="3.30.750.24">
    <property type="entry name" value="STAS domain"/>
    <property type="match status" value="1"/>
</dbReference>
<reference evidence="1" key="1">
    <citation type="journal article" date="2014" name="Int. J. Syst. Evol. Microbiol.">
        <title>Complete genome sequence of Corynebacterium casei LMG S-19264T (=DSM 44701T), isolated from a smear-ripened cheese.</title>
        <authorList>
            <consortium name="US DOE Joint Genome Institute (JGI-PGF)"/>
            <person name="Walter F."/>
            <person name="Albersmeier A."/>
            <person name="Kalinowski J."/>
            <person name="Ruckert C."/>
        </authorList>
    </citation>
    <scope>NUCLEOTIDE SEQUENCE</scope>
    <source>
        <strain evidence="1">KCTC 12719</strain>
    </source>
</reference>
<name>A0A918VYS2_9FLAO</name>
<evidence type="ECO:0000313" key="2">
    <source>
        <dbReference type="Proteomes" id="UP000610456"/>
    </source>
</evidence>
<dbReference type="InterPro" id="IPR036513">
    <property type="entry name" value="STAS_dom_sf"/>
</dbReference>
<dbReference type="EMBL" id="BMXB01000004">
    <property type="protein sequence ID" value="GHA35501.1"/>
    <property type="molecule type" value="Genomic_DNA"/>
</dbReference>
<proteinExistence type="predicted"/>
<comment type="caution">
    <text evidence="1">The sequence shown here is derived from an EMBL/GenBank/DDBJ whole genome shotgun (WGS) entry which is preliminary data.</text>
</comment>
<gene>
    <name evidence="1" type="ORF">GCM10007103_16360</name>
</gene>
<organism evidence="1 2">
    <name type="scientific">Salinimicrobium marinum</name>
    <dbReference type="NCBI Taxonomy" id="680283"/>
    <lineage>
        <taxon>Bacteria</taxon>
        <taxon>Pseudomonadati</taxon>
        <taxon>Bacteroidota</taxon>
        <taxon>Flavobacteriia</taxon>
        <taxon>Flavobacteriales</taxon>
        <taxon>Flavobacteriaceae</taxon>
        <taxon>Salinimicrobium</taxon>
    </lineage>
</organism>
<dbReference type="RefSeq" id="WP_189604230.1">
    <property type="nucleotide sequence ID" value="NZ_BMXB01000004.1"/>
</dbReference>
<dbReference type="AlphaFoldDB" id="A0A918VYS2"/>
<evidence type="ECO:0000313" key="1">
    <source>
        <dbReference type="EMBL" id="GHA35501.1"/>
    </source>
</evidence>
<dbReference type="Proteomes" id="UP000610456">
    <property type="component" value="Unassembled WGS sequence"/>
</dbReference>
<protein>
    <submittedName>
        <fullName evidence="1">Uncharacterized protein</fullName>
    </submittedName>
</protein>
<reference evidence="1" key="2">
    <citation type="submission" date="2020-09" db="EMBL/GenBank/DDBJ databases">
        <authorList>
            <person name="Sun Q."/>
            <person name="Kim S."/>
        </authorList>
    </citation>
    <scope>NUCLEOTIDE SEQUENCE</scope>
    <source>
        <strain evidence="1">KCTC 12719</strain>
    </source>
</reference>